<name>A0A2U8I2X1_9GAMM</name>
<dbReference type="AlphaFoldDB" id="A0A2U8I2X1"/>
<evidence type="ECO:0000313" key="2">
    <source>
        <dbReference type="EMBL" id="AWK13448.1"/>
    </source>
</evidence>
<accession>A0A2U8I2X1</accession>
<proteinExistence type="predicted"/>
<feature type="coiled-coil region" evidence="1">
    <location>
        <begin position="50"/>
        <end position="77"/>
    </location>
</feature>
<dbReference type="Gene3D" id="3.30.450.40">
    <property type="match status" value="1"/>
</dbReference>
<dbReference type="OrthoDB" id="7065511at2"/>
<dbReference type="NCBIfam" id="NF008203">
    <property type="entry name" value="PRK10963.1"/>
    <property type="match status" value="1"/>
</dbReference>
<evidence type="ECO:0000256" key="1">
    <source>
        <dbReference type="SAM" id="Coils"/>
    </source>
</evidence>
<protein>
    <submittedName>
        <fullName evidence="2">DUF484 domain-containing protein</fullName>
    </submittedName>
</protein>
<dbReference type="RefSeq" id="WP_072549938.1">
    <property type="nucleotide sequence ID" value="NZ_CP021659.1"/>
</dbReference>
<dbReference type="Pfam" id="PF04340">
    <property type="entry name" value="DUF484"/>
    <property type="match status" value="1"/>
</dbReference>
<dbReference type="EMBL" id="CP021659">
    <property type="protein sequence ID" value="AWK13448.1"/>
    <property type="molecule type" value="Genomic_DNA"/>
</dbReference>
<reference evidence="2 3" key="1">
    <citation type="submission" date="2017-05" db="EMBL/GenBank/DDBJ databases">
        <title>Genome sequence of Candidatus Fukatsuia symbiotica and Candidatus Hamiltonella defensa from Acyrthosiphon pisum strain 5D.</title>
        <authorList>
            <person name="Patel V.A."/>
            <person name="Chevignon G."/>
            <person name="Russell J.A."/>
            <person name="Oliver K.M."/>
        </authorList>
    </citation>
    <scope>NUCLEOTIDE SEQUENCE [LARGE SCALE GENOMIC DNA]</scope>
    <source>
        <strain evidence="2 3">5D</strain>
    </source>
</reference>
<gene>
    <name evidence="2" type="ORF">CCS41_01320</name>
</gene>
<organism evidence="2 3">
    <name type="scientific">Candidatus Fukatsuia symbiotica</name>
    <dbReference type="NCBI Taxonomy" id="1878942"/>
    <lineage>
        <taxon>Bacteria</taxon>
        <taxon>Pseudomonadati</taxon>
        <taxon>Pseudomonadota</taxon>
        <taxon>Gammaproteobacteria</taxon>
        <taxon>Enterobacterales</taxon>
        <taxon>Yersiniaceae</taxon>
        <taxon>Candidatus Fukatsuia</taxon>
    </lineage>
</organism>
<sequence length="238" mass="27558">MNNYQEQTITDIELNDELVMQYLLQSPDFFIRNASLVEKIRIPHPMKGGISLVEWQLRRQRNEIKQLQEEITLLMEYAGLNEMLCKRLLQLQADLAIASTLRDMLKRLQHWARTFGLLDAHVRLFSDRWQLNTPFDVANLALSRQIFEPLRRQRLSEEQHFLGSLNETELQLLLPQAQQVGSVALSLLGDKGDLGVIIFSSHDSQHYQQGMGTVILHQIAKFLPGLLTRWIERTSTPC</sequence>
<dbReference type="InterPro" id="IPR029016">
    <property type="entry name" value="GAF-like_dom_sf"/>
</dbReference>
<dbReference type="InterPro" id="IPR007435">
    <property type="entry name" value="DUF484"/>
</dbReference>
<dbReference type="PANTHER" id="PTHR38765:SF1">
    <property type="entry name" value="DUF484 DOMAIN-CONTAINING PROTEIN"/>
    <property type="match status" value="1"/>
</dbReference>
<dbReference type="STRING" id="1878942.GCA_900128755_01367"/>
<dbReference type="KEGG" id="fsm:CCS41_01320"/>
<evidence type="ECO:0000313" key="3">
    <source>
        <dbReference type="Proteomes" id="UP000261875"/>
    </source>
</evidence>
<keyword evidence="1" id="KW-0175">Coiled coil</keyword>
<dbReference type="PANTHER" id="PTHR38765">
    <property type="entry name" value="DUF484 DOMAIN-CONTAINING PROTEIN"/>
    <property type="match status" value="1"/>
</dbReference>
<keyword evidence="3" id="KW-1185">Reference proteome</keyword>
<dbReference type="Proteomes" id="UP000261875">
    <property type="component" value="Chromosome"/>
</dbReference>